<dbReference type="EMBL" id="JBHTKL010000006">
    <property type="protein sequence ID" value="MFD1020798.1"/>
    <property type="molecule type" value="Genomic_DNA"/>
</dbReference>
<dbReference type="PANTHER" id="PTHR48100">
    <property type="entry name" value="BROAD-SPECIFICITY PHOSPHATASE YOR283W-RELATED"/>
    <property type="match status" value="1"/>
</dbReference>
<dbReference type="InterPro" id="IPR013078">
    <property type="entry name" value="His_Pase_superF_clade-1"/>
</dbReference>
<name>A0ABW3L7S6_9BACI</name>
<dbReference type="Gene3D" id="3.40.50.1240">
    <property type="entry name" value="Phosphoglycerate mutase-like"/>
    <property type="match status" value="1"/>
</dbReference>
<dbReference type="InterPro" id="IPR050275">
    <property type="entry name" value="PGM_Phosphatase"/>
</dbReference>
<keyword evidence="3" id="KW-1185">Reference proteome</keyword>
<dbReference type="CDD" id="cd07040">
    <property type="entry name" value="HP"/>
    <property type="match status" value="1"/>
</dbReference>
<dbReference type="InterPro" id="IPR029033">
    <property type="entry name" value="His_PPase_superfam"/>
</dbReference>
<sequence length="190" mass="22052">MSTFVYMVRHGDSPKEGNERTRDLTEKGQEQSHRLVDILKNEGVDAVISSPYKRSILTVEKLAEQLGKEVLVYEDLREREFSSEGNRISDQELLPLLEKSFKQPDFTLEGAESNTACQKRAVKVLKDLLVTFKDKKIVIGTHGLVMTLMMKYFDSKYDLNFLHSTSKPDIYRMEFQDNELVNVQRLWETK</sequence>
<evidence type="ECO:0000256" key="1">
    <source>
        <dbReference type="SAM" id="MobiDB-lite"/>
    </source>
</evidence>
<dbReference type="Proteomes" id="UP001596990">
    <property type="component" value="Unassembled WGS sequence"/>
</dbReference>
<organism evidence="2 3">
    <name type="scientific">Thalassobacillus hwangdonensis</name>
    <dbReference type="NCBI Taxonomy" id="546108"/>
    <lineage>
        <taxon>Bacteria</taxon>
        <taxon>Bacillati</taxon>
        <taxon>Bacillota</taxon>
        <taxon>Bacilli</taxon>
        <taxon>Bacillales</taxon>
        <taxon>Bacillaceae</taxon>
        <taxon>Thalassobacillus</taxon>
    </lineage>
</organism>
<protein>
    <submittedName>
        <fullName evidence="2">Histidine phosphatase family protein</fullName>
    </submittedName>
</protein>
<feature type="region of interest" description="Disordered" evidence="1">
    <location>
        <begin position="10"/>
        <end position="30"/>
    </location>
</feature>
<evidence type="ECO:0000313" key="3">
    <source>
        <dbReference type="Proteomes" id="UP001596990"/>
    </source>
</evidence>
<reference evidence="3" key="1">
    <citation type="journal article" date="2019" name="Int. J. Syst. Evol. Microbiol.">
        <title>The Global Catalogue of Microorganisms (GCM) 10K type strain sequencing project: providing services to taxonomists for standard genome sequencing and annotation.</title>
        <authorList>
            <consortium name="The Broad Institute Genomics Platform"/>
            <consortium name="The Broad Institute Genome Sequencing Center for Infectious Disease"/>
            <person name="Wu L."/>
            <person name="Ma J."/>
        </authorList>
    </citation>
    <scope>NUCLEOTIDE SEQUENCE [LARGE SCALE GENOMIC DNA]</scope>
    <source>
        <strain evidence="3">CCUG 56607</strain>
    </source>
</reference>
<accession>A0ABW3L7S6</accession>
<dbReference type="SUPFAM" id="SSF53254">
    <property type="entry name" value="Phosphoglycerate mutase-like"/>
    <property type="match status" value="1"/>
</dbReference>
<gene>
    <name evidence="2" type="ORF">ACFQ2J_16545</name>
</gene>
<evidence type="ECO:0000313" key="2">
    <source>
        <dbReference type="EMBL" id="MFD1020798.1"/>
    </source>
</evidence>
<dbReference type="RefSeq" id="WP_386063113.1">
    <property type="nucleotide sequence ID" value="NZ_JBHTKL010000006.1"/>
</dbReference>
<dbReference type="Pfam" id="PF00300">
    <property type="entry name" value="His_Phos_1"/>
    <property type="match status" value="1"/>
</dbReference>
<comment type="caution">
    <text evidence="2">The sequence shown here is derived from an EMBL/GenBank/DDBJ whole genome shotgun (WGS) entry which is preliminary data.</text>
</comment>
<proteinExistence type="predicted"/>
<dbReference type="PANTHER" id="PTHR48100:SF59">
    <property type="entry name" value="ADENOSYLCOBALAMIN_ALPHA-RIBAZOLE PHOSPHATASE"/>
    <property type="match status" value="1"/>
</dbReference>